<gene>
    <name evidence="1" type="ORF">UU56_C0002G0111</name>
</gene>
<organism evidence="1 2">
    <name type="scientific">Candidatus Curtissbacteria bacterium GW2011_GWA2_41_24</name>
    <dbReference type="NCBI Taxonomy" id="1618411"/>
    <lineage>
        <taxon>Bacteria</taxon>
        <taxon>Candidatus Curtissiibacteriota</taxon>
    </lineage>
</organism>
<dbReference type="Proteomes" id="UP000034493">
    <property type="component" value="Unassembled WGS sequence"/>
</dbReference>
<protein>
    <submittedName>
        <fullName evidence="1">Uncharacterized protein</fullName>
    </submittedName>
</protein>
<accession>A0A0G0Y686</accession>
<dbReference type="AlphaFoldDB" id="A0A0G0Y686"/>
<proteinExistence type="predicted"/>
<reference evidence="1 2" key="1">
    <citation type="journal article" date="2015" name="Nature">
        <title>rRNA introns, odd ribosomes, and small enigmatic genomes across a large radiation of phyla.</title>
        <authorList>
            <person name="Brown C.T."/>
            <person name="Hug L.A."/>
            <person name="Thomas B.C."/>
            <person name="Sharon I."/>
            <person name="Castelle C.J."/>
            <person name="Singh A."/>
            <person name="Wilkins M.J."/>
            <person name="Williams K.H."/>
            <person name="Banfield J.F."/>
        </authorList>
    </citation>
    <scope>NUCLEOTIDE SEQUENCE [LARGE SCALE GENOMIC DNA]</scope>
</reference>
<comment type="caution">
    <text evidence="1">The sequence shown here is derived from an EMBL/GenBank/DDBJ whole genome shotgun (WGS) entry which is preliminary data.</text>
</comment>
<dbReference type="EMBL" id="LCBC01000002">
    <property type="protein sequence ID" value="KKS04971.1"/>
    <property type="molecule type" value="Genomic_DNA"/>
</dbReference>
<evidence type="ECO:0000313" key="1">
    <source>
        <dbReference type="EMBL" id="KKS04971.1"/>
    </source>
</evidence>
<evidence type="ECO:0000313" key="2">
    <source>
        <dbReference type="Proteomes" id="UP000034493"/>
    </source>
</evidence>
<feature type="non-terminal residue" evidence="1">
    <location>
        <position position="1"/>
    </location>
</feature>
<sequence length="46" mass="5226">ILGTSKSSEFLVEKRRGVIMARARYENQMTRSMSLEILSLTPQILA</sequence>
<name>A0A0G0Y686_9BACT</name>